<comment type="caution">
    <text evidence="2">The sequence shown here is derived from an EMBL/GenBank/DDBJ whole genome shotgun (WGS) entry which is preliminary data.</text>
</comment>
<dbReference type="InterPro" id="IPR036895">
    <property type="entry name" value="Uracil-DNA_glycosylase-like_sf"/>
</dbReference>
<proteinExistence type="predicted"/>
<dbReference type="InterPro" id="IPR005122">
    <property type="entry name" value="Uracil-DNA_glycosylase-like"/>
</dbReference>
<gene>
    <name evidence="2" type="ORF">HMPREF9726_00392</name>
</gene>
<dbReference type="HOGENOM" id="CLU_1271809_0_0_12"/>
<dbReference type="EMBL" id="AGDV01000001">
    <property type="protein sequence ID" value="EMB36200.1"/>
    <property type="molecule type" value="Genomic_DNA"/>
</dbReference>
<feature type="domain" description="Uracil-DNA glycosylase-like" evidence="1">
    <location>
        <begin position="22"/>
        <end position="202"/>
    </location>
</feature>
<dbReference type="PATRIC" id="fig|999432.5.peg.405"/>
<dbReference type="AlphaFoldDB" id="A0A0E2E8N0"/>
<sequence length="220" mass="25855">MNNKNNSALNSSTEHVHPFEPFVSKTTKTLILGTFPGKDFTDPNKENDKEDWYYGNKCNEFWELIEYALDCKENSLRKIKEKKEVLKKHNIGITDIVKKAKRKEDNNSDENLEVMETNDLNSLLDKYKDIDTIVLTSKDMYTKFFKKYYVKTNDAILKQDKNNKPETHEEQGKKINIYYYTFKGRPIRVVPLHTPARKNVANVSIDIKKALYKYILNDTK</sequence>
<name>A0A0E2E8N0_TREDN</name>
<dbReference type="Pfam" id="PF03167">
    <property type="entry name" value="UDG"/>
    <property type="match status" value="1"/>
</dbReference>
<evidence type="ECO:0000259" key="1">
    <source>
        <dbReference type="Pfam" id="PF03167"/>
    </source>
</evidence>
<dbReference type="Proteomes" id="UP000011705">
    <property type="component" value="Chromosome"/>
</dbReference>
<organism evidence="2">
    <name type="scientific">Treponema denticola H-22</name>
    <dbReference type="NCBI Taxonomy" id="999432"/>
    <lineage>
        <taxon>Bacteria</taxon>
        <taxon>Pseudomonadati</taxon>
        <taxon>Spirochaetota</taxon>
        <taxon>Spirochaetia</taxon>
        <taxon>Spirochaetales</taxon>
        <taxon>Treponemataceae</taxon>
        <taxon>Treponema</taxon>
    </lineage>
</organism>
<dbReference type="CDD" id="cd10032">
    <property type="entry name" value="UDG-F6_HDG"/>
    <property type="match status" value="1"/>
</dbReference>
<dbReference type="SUPFAM" id="SSF52141">
    <property type="entry name" value="Uracil-DNA glycosylase-like"/>
    <property type="match status" value="1"/>
</dbReference>
<accession>A0A0E2E8N0</accession>
<dbReference type="Gene3D" id="3.40.470.10">
    <property type="entry name" value="Uracil-DNA glycosylase-like domain"/>
    <property type="match status" value="1"/>
</dbReference>
<protein>
    <recommendedName>
        <fullName evidence="1">Uracil-DNA glycosylase-like domain-containing protein</fullName>
    </recommendedName>
</protein>
<reference evidence="2" key="1">
    <citation type="submission" date="2012-01" db="EMBL/GenBank/DDBJ databases">
        <title>The Genome Sequence of Treponema denticola H-22.</title>
        <authorList>
            <consortium name="The Broad Institute Genome Sequencing Platform"/>
            <person name="Earl A."/>
            <person name="Ward D."/>
            <person name="Feldgarden M."/>
            <person name="Gevers D."/>
            <person name="Blanton J.M."/>
            <person name="Fenno C.J."/>
            <person name="Baranova O.V."/>
            <person name="Mathney J."/>
            <person name="Dewhirst F.E."/>
            <person name="Izard J."/>
            <person name="Young S.K."/>
            <person name="Zeng Q."/>
            <person name="Gargeya S."/>
            <person name="Fitzgerald M."/>
            <person name="Haas B."/>
            <person name="Abouelleil A."/>
            <person name="Alvarado L."/>
            <person name="Arachchi H.M."/>
            <person name="Berlin A."/>
            <person name="Chapman S.B."/>
            <person name="Gearin G."/>
            <person name="Goldberg J."/>
            <person name="Griggs A."/>
            <person name="Gujja S."/>
            <person name="Hansen M."/>
            <person name="Heiman D."/>
            <person name="Howarth C."/>
            <person name="Larimer J."/>
            <person name="Lui A."/>
            <person name="MacDonald P.J.P."/>
            <person name="McCowen C."/>
            <person name="Montmayeur A."/>
            <person name="Murphy C."/>
            <person name="Neiman D."/>
            <person name="Pearson M."/>
            <person name="Priest M."/>
            <person name="Roberts A."/>
            <person name="Saif S."/>
            <person name="Shea T."/>
            <person name="Sisk P."/>
            <person name="Stolte C."/>
            <person name="Sykes S."/>
            <person name="Wortman J."/>
            <person name="Nusbaum C."/>
            <person name="Birren B."/>
        </authorList>
    </citation>
    <scope>NUCLEOTIDE SEQUENCE [LARGE SCALE GENOMIC DNA]</scope>
    <source>
        <strain evidence="2">H-22</strain>
    </source>
</reference>
<dbReference type="RefSeq" id="WP_002683005.1">
    <property type="nucleotide sequence ID" value="NZ_CM001795.1"/>
</dbReference>
<evidence type="ECO:0000313" key="2">
    <source>
        <dbReference type="EMBL" id="EMB36200.1"/>
    </source>
</evidence>